<gene>
    <name evidence="1" type="ORF">MM415A03580_0005</name>
    <name evidence="2" type="ORF">MM415B03119_0011</name>
</gene>
<sequence>MPNEKSPYLPQDDRVASIVLSYAVNLMCSLDKKVGADQTPLDAALNTMRIANLLLRWLVPKAEEFAHALSGLQIEKGLITHTEAITLYRDCLCNGELFAEKLQTIIEERRTS</sequence>
<organism evidence="2">
    <name type="scientific">viral metagenome</name>
    <dbReference type="NCBI Taxonomy" id="1070528"/>
    <lineage>
        <taxon>unclassified sequences</taxon>
        <taxon>metagenomes</taxon>
        <taxon>organismal metagenomes</taxon>
    </lineage>
</organism>
<protein>
    <submittedName>
        <fullName evidence="2">Uncharacterized protein</fullName>
    </submittedName>
</protein>
<dbReference type="AlphaFoldDB" id="A0A6M3KXR9"/>
<dbReference type="EMBL" id="MT141815">
    <property type="protein sequence ID" value="QJA70715.1"/>
    <property type="molecule type" value="Genomic_DNA"/>
</dbReference>
<reference evidence="2" key="1">
    <citation type="submission" date="2020-03" db="EMBL/GenBank/DDBJ databases">
        <title>The deep terrestrial virosphere.</title>
        <authorList>
            <person name="Holmfeldt K."/>
            <person name="Nilsson E."/>
            <person name="Simone D."/>
            <person name="Lopez-Fernandez M."/>
            <person name="Wu X."/>
            <person name="de Brujin I."/>
            <person name="Lundin D."/>
            <person name="Andersson A."/>
            <person name="Bertilsson S."/>
            <person name="Dopson M."/>
        </authorList>
    </citation>
    <scope>NUCLEOTIDE SEQUENCE</scope>
    <source>
        <strain evidence="1">MM415A03580</strain>
        <strain evidence="2">MM415B03119</strain>
    </source>
</reference>
<name>A0A6M3KXR9_9ZZZZ</name>
<accession>A0A6M3KXR9</accession>
<proteinExistence type="predicted"/>
<evidence type="ECO:0000313" key="2">
    <source>
        <dbReference type="EMBL" id="QJA86809.1"/>
    </source>
</evidence>
<dbReference type="EMBL" id="MT142660">
    <property type="protein sequence ID" value="QJA86809.1"/>
    <property type="molecule type" value="Genomic_DNA"/>
</dbReference>
<evidence type="ECO:0000313" key="1">
    <source>
        <dbReference type="EMBL" id="QJA70715.1"/>
    </source>
</evidence>